<keyword evidence="5" id="KW-0472">Membrane</keyword>
<evidence type="ECO:0000313" key="7">
    <source>
        <dbReference type="Proteomes" id="UP000007797"/>
    </source>
</evidence>
<dbReference type="EMBL" id="GL883021">
    <property type="protein sequence ID" value="EGG17228.1"/>
    <property type="molecule type" value="Genomic_DNA"/>
</dbReference>
<evidence type="ECO:0000256" key="1">
    <source>
        <dbReference type="ARBA" id="ARBA00004141"/>
    </source>
</evidence>
<evidence type="ECO:0008006" key="8">
    <source>
        <dbReference type="Google" id="ProtNLM"/>
    </source>
</evidence>
<evidence type="ECO:0000256" key="4">
    <source>
        <dbReference type="ARBA" id="ARBA00022989"/>
    </source>
</evidence>
<gene>
    <name evidence="6" type="ORF">DFA_08218</name>
</gene>
<evidence type="ECO:0000256" key="2">
    <source>
        <dbReference type="ARBA" id="ARBA00009583"/>
    </source>
</evidence>
<dbReference type="PANTHER" id="PTHR31893">
    <property type="entry name" value="TRANSMEMBRANE PROTEIN 151 HOMOLOG"/>
    <property type="match status" value="1"/>
</dbReference>
<protein>
    <recommendedName>
        <fullName evidence="8">Transmembrane protein</fullName>
    </recommendedName>
</protein>
<dbReference type="InterPro" id="IPR026767">
    <property type="entry name" value="Tmem151"/>
</dbReference>
<evidence type="ECO:0000256" key="3">
    <source>
        <dbReference type="ARBA" id="ARBA00022692"/>
    </source>
</evidence>
<comment type="similarity">
    <text evidence="2">Belongs to the TMEM151 family.</text>
</comment>
<dbReference type="GeneID" id="14868725"/>
<reference evidence="7" key="1">
    <citation type="journal article" date="2011" name="Genome Res.">
        <title>Phylogeny-wide analysis of social amoeba genomes highlights ancient origins for complex intercellular communication.</title>
        <authorList>
            <person name="Heidel A.J."/>
            <person name="Lawal H.M."/>
            <person name="Felder M."/>
            <person name="Schilde C."/>
            <person name="Helps N.R."/>
            <person name="Tunggal B."/>
            <person name="Rivero F."/>
            <person name="John U."/>
            <person name="Schleicher M."/>
            <person name="Eichinger L."/>
            <person name="Platzer M."/>
            <person name="Noegel A.A."/>
            <person name="Schaap P."/>
            <person name="Gloeckner G."/>
        </authorList>
    </citation>
    <scope>NUCLEOTIDE SEQUENCE [LARGE SCALE GENOMIC DNA]</scope>
    <source>
        <strain evidence="7">SH3</strain>
    </source>
</reference>
<dbReference type="GO" id="GO:0016020">
    <property type="term" value="C:membrane"/>
    <property type="evidence" value="ECO:0007669"/>
    <property type="project" value="UniProtKB-SubCell"/>
</dbReference>
<dbReference type="OrthoDB" id="5981492at2759"/>
<sequence length="174" mass="20440">MGDKIQNSYDVNGKPITRTETYQVKEVTHTDSTQMYIYEWADVSPPVDSTITTLLLQVHFTKFYIHMDTQSRQILESVKEEMTQRNKTRDTHFTIYDGINIANFTNSRLFCLDENRIPWYANTFWWAIVNITFLWFPWEVAYGSNLATGQFDVLKRVRITGTYDENGTLQLVTI</sequence>
<accession>F4Q5G9</accession>
<evidence type="ECO:0000313" key="6">
    <source>
        <dbReference type="EMBL" id="EGG17228.1"/>
    </source>
</evidence>
<keyword evidence="3" id="KW-0812">Transmembrane</keyword>
<keyword evidence="4" id="KW-1133">Transmembrane helix</keyword>
<dbReference type="PANTHER" id="PTHR31893:SF5">
    <property type="entry name" value="TRANSMEMBRANE PROTEIN 151 HOMOLOG"/>
    <property type="match status" value="1"/>
</dbReference>
<evidence type="ECO:0000256" key="5">
    <source>
        <dbReference type="ARBA" id="ARBA00023136"/>
    </source>
</evidence>
<dbReference type="Proteomes" id="UP000007797">
    <property type="component" value="Unassembled WGS sequence"/>
</dbReference>
<organism evidence="6 7">
    <name type="scientific">Cavenderia fasciculata</name>
    <name type="common">Slime mold</name>
    <name type="synonym">Dictyostelium fasciculatum</name>
    <dbReference type="NCBI Taxonomy" id="261658"/>
    <lineage>
        <taxon>Eukaryota</taxon>
        <taxon>Amoebozoa</taxon>
        <taxon>Evosea</taxon>
        <taxon>Eumycetozoa</taxon>
        <taxon>Dictyostelia</taxon>
        <taxon>Acytosteliales</taxon>
        <taxon>Cavenderiaceae</taxon>
        <taxon>Cavenderia</taxon>
    </lineage>
</organism>
<name>F4Q5G9_CACFS</name>
<dbReference type="RefSeq" id="XP_004355712.1">
    <property type="nucleotide sequence ID" value="XM_004355659.1"/>
</dbReference>
<dbReference type="KEGG" id="dfa:DFA_08218"/>
<keyword evidence="7" id="KW-1185">Reference proteome</keyword>
<comment type="subcellular location">
    <subcellularLocation>
        <location evidence="1">Membrane</location>
        <topology evidence="1">Multi-pass membrane protein</topology>
    </subcellularLocation>
</comment>
<dbReference type="Pfam" id="PF14857">
    <property type="entry name" value="TMEM151"/>
    <property type="match status" value="1"/>
</dbReference>
<dbReference type="AlphaFoldDB" id="F4Q5G9"/>
<proteinExistence type="inferred from homology"/>